<dbReference type="AlphaFoldDB" id="A0A6C0D5K6"/>
<evidence type="ECO:0000313" key="1">
    <source>
        <dbReference type="EMBL" id="QHT11560.1"/>
    </source>
</evidence>
<accession>A0A6C0D5K6</accession>
<sequence length="122" mass="14204">MYNILLYALAFSLPALHKVYRGSLIIPLIGKQNIEFERLKENTSRIRLYGLINCNGLVYNTNTKDDDTPMNYELDPYLKTIMTKYRCTIDAPYYDVNNDTILFVLKINMIGLTKSIKLRNTK</sequence>
<protein>
    <submittedName>
        <fullName evidence="1">Uncharacterized protein</fullName>
    </submittedName>
</protein>
<dbReference type="EMBL" id="MN739535">
    <property type="protein sequence ID" value="QHT11560.1"/>
    <property type="molecule type" value="Genomic_DNA"/>
</dbReference>
<name>A0A6C0D5K6_9ZZZZ</name>
<proteinExistence type="predicted"/>
<organism evidence="1">
    <name type="scientific">viral metagenome</name>
    <dbReference type="NCBI Taxonomy" id="1070528"/>
    <lineage>
        <taxon>unclassified sequences</taxon>
        <taxon>metagenomes</taxon>
        <taxon>organismal metagenomes</taxon>
    </lineage>
</organism>
<reference evidence="1" key="1">
    <citation type="journal article" date="2020" name="Nature">
        <title>Giant virus diversity and host interactions through global metagenomics.</title>
        <authorList>
            <person name="Schulz F."/>
            <person name="Roux S."/>
            <person name="Paez-Espino D."/>
            <person name="Jungbluth S."/>
            <person name="Walsh D.A."/>
            <person name="Denef V.J."/>
            <person name="McMahon K.D."/>
            <person name="Konstantinidis K.T."/>
            <person name="Eloe-Fadrosh E.A."/>
            <person name="Kyrpides N.C."/>
            <person name="Woyke T."/>
        </authorList>
    </citation>
    <scope>NUCLEOTIDE SEQUENCE</scope>
    <source>
        <strain evidence="1">GVMAG-M-3300023174-116</strain>
    </source>
</reference>